<name>A0AC59ZW03_RANTA</name>
<accession>A0AC59ZW03</accession>
<dbReference type="EMBL" id="OX596089">
    <property type="protein sequence ID" value="CAN0522962.1"/>
    <property type="molecule type" value="Genomic_DNA"/>
</dbReference>
<gene>
    <name evidence="1" type="ORF">MRATA1EN22A_LOCUS23794</name>
</gene>
<dbReference type="Proteomes" id="UP001162501">
    <property type="component" value="Chromosome 5"/>
</dbReference>
<organism evidence="1 2">
    <name type="scientific">Rangifer tarandus platyrhynchus</name>
    <name type="common">Svalbard reindeer</name>
    <dbReference type="NCBI Taxonomy" id="3082113"/>
    <lineage>
        <taxon>Eukaryota</taxon>
        <taxon>Metazoa</taxon>
        <taxon>Chordata</taxon>
        <taxon>Craniata</taxon>
        <taxon>Vertebrata</taxon>
        <taxon>Euteleostomi</taxon>
        <taxon>Mammalia</taxon>
        <taxon>Eutheria</taxon>
        <taxon>Laurasiatheria</taxon>
        <taxon>Artiodactyla</taxon>
        <taxon>Ruminantia</taxon>
        <taxon>Pecora</taxon>
        <taxon>Cervidae</taxon>
        <taxon>Odocoileinae</taxon>
        <taxon>Rangifer</taxon>
    </lineage>
</organism>
<sequence>MKFVLTFENGTRINCIQKQKEDIPKWMLPDECGSAAAHGRCREMRRKRDRPSRSPSERPSRAAAPLSAVDAACLSAALRYTLGNDPSMKEQPSASDI</sequence>
<protein>
    <submittedName>
        <fullName evidence="1">Uncharacterized protein</fullName>
    </submittedName>
</protein>
<proteinExistence type="predicted"/>
<reference evidence="1" key="2">
    <citation type="submission" date="2025-03" db="EMBL/GenBank/DDBJ databases">
        <authorList>
            <consortium name="ELIXIR-Norway"/>
            <consortium name="Elixir Norway"/>
        </authorList>
    </citation>
    <scope>NUCLEOTIDE SEQUENCE</scope>
</reference>
<evidence type="ECO:0000313" key="2">
    <source>
        <dbReference type="Proteomes" id="UP001162501"/>
    </source>
</evidence>
<evidence type="ECO:0000313" key="1">
    <source>
        <dbReference type="EMBL" id="CAN0522962.1"/>
    </source>
</evidence>
<reference evidence="1" key="1">
    <citation type="submission" date="2023-05" db="EMBL/GenBank/DDBJ databases">
        <authorList>
            <consortium name="ELIXIR-Norway"/>
        </authorList>
    </citation>
    <scope>NUCLEOTIDE SEQUENCE</scope>
</reference>